<evidence type="ECO:0000256" key="1">
    <source>
        <dbReference type="ARBA" id="ARBA00006252"/>
    </source>
</evidence>
<comment type="similarity">
    <text evidence="1">Belongs to the NAD(P)H dehydrogenase (quinone) family.</text>
</comment>
<evidence type="ECO:0000313" key="6">
    <source>
        <dbReference type="EnsemblMetazoa" id="CapteP175954"/>
    </source>
</evidence>
<keyword evidence="2" id="KW-0560">Oxidoreductase</keyword>
<accession>R7V9W4</accession>
<dbReference type="SUPFAM" id="SSF52218">
    <property type="entry name" value="Flavoproteins"/>
    <property type="match status" value="1"/>
</dbReference>
<feature type="compositionally biased region" description="Low complexity" evidence="3">
    <location>
        <begin position="58"/>
        <end position="70"/>
    </location>
</feature>
<dbReference type="GO" id="GO:0003955">
    <property type="term" value="F:NAD(P)H dehydrogenase (quinone) activity"/>
    <property type="evidence" value="ECO:0007669"/>
    <property type="project" value="TreeGrafter"/>
</dbReference>
<reference evidence="5 7" key="2">
    <citation type="journal article" date="2013" name="Nature">
        <title>Insights into bilaterian evolution from three spiralian genomes.</title>
        <authorList>
            <person name="Simakov O."/>
            <person name="Marletaz F."/>
            <person name="Cho S.J."/>
            <person name="Edsinger-Gonzales E."/>
            <person name="Havlak P."/>
            <person name="Hellsten U."/>
            <person name="Kuo D.H."/>
            <person name="Larsson T."/>
            <person name="Lv J."/>
            <person name="Arendt D."/>
            <person name="Savage R."/>
            <person name="Osoegawa K."/>
            <person name="de Jong P."/>
            <person name="Grimwood J."/>
            <person name="Chapman J.A."/>
            <person name="Shapiro H."/>
            <person name="Aerts A."/>
            <person name="Otillar R.P."/>
            <person name="Terry A.Y."/>
            <person name="Boore J.L."/>
            <person name="Grigoriev I.V."/>
            <person name="Lindberg D.R."/>
            <person name="Seaver E.C."/>
            <person name="Weisblat D.A."/>
            <person name="Putnam N.H."/>
            <person name="Rokhsar D.S."/>
        </authorList>
    </citation>
    <scope>NUCLEOTIDE SEQUENCE</scope>
    <source>
        <strain evidence="5 7">I ESC-2004</strain>
    </source>
</reference>
<dbReference type="Pfam" id="PF02525">
    <property type="entry name" value="Flavodoxin_2"/>
    <property type="match status" value="1"/>
</dbReference>
<evidence type="ECO:0000256" key="2">
    <source>
        <dbReference type="ARBA" id="ARBA00023002"/>
    </source>
</evidence>
<reference evidence="6" key="3">
    <citation type="submission" date="2015-06" db="UniProtKB">
        <authorList>
            <consortium name="EnsemblMetazoa"/>
        </authorList>
    </citation>
    <scope>IDENTIFICATION</scope>
</reference>
<evidence type="ECO:0000313" key="7">
    <source>
        <dbReference type="Proteomes" id="UP000014760"/>
    </source>
</evidence>
<feature type="domain" description="Flavodoxin-like fold" evidence="4">
    <location>
        <begin position="76"/>
        <end position="283"/>
    </location>
</feature>
<dbReference type="EMBL" id="AMQN01005215">
    <property type="status" value="NOT_ANNOTATED_CDS"/>
    <property type="molecule type" value="Genomic_DNA"/>
</dbReference>
<reference evidence="7" key="1">
    <citation type="submission" date="2012-12" db="EMBL/GenBank/DDBJ databases">
        <authorList>
            <person name="Hellsten U."/>
            <person name="Grimwood J."/>
            <person name="Chapman J.A."/>
            <person name="Shapiro H."/>
            <person name="Aerts A."/>
            <person name="Otillar R.P."/>
            <person name="Terry A.Y."/>
            <person name="Boore J.L."/>
            <person name="Simakov O."/>
            <person name="Marletaz F."/>
            <person name="Cho S.-J."/>
            <person name="Edsinger-Gonzales E."/>
            <person name="Havlak P."/>
            <person name="Kuo D.-H."/>
            <person name="Larsson T."/>
            <person name="Lv J."/>
            <person name="Arendt D."/>
            <person name="Savage R."/>
            <person name="Osoegawa K."/>
            <person name="de Jong P."/>
            <person name="Lindberg D.R."/>
            <person name="Seaver E.C."/>
            <person name="Weisblat D.A."/>
            <person name="Putnam N.H."/>
            <person name="Grigoriev I.V."/>
            <person name="Rokhsar D.S."/>
        </authorList>
    </citation>
    <scope>NUCLEOTIDE SEQUENCE</scope>
    <source>
        <strain evidence="7">I ESC-2004</strain>
    </source>
</reference>
<dbReference type="HOGENOM" id="CLU_058643_2_0_1"/>
<gene>
    <name evidence="5" type="ORF">CAPTEDRAFT_175954</name>
</gene>
<evidence type="ECO:0000259" key="4">
    <source>
        <dbReference type="Pfam" id="PF02525"/>
    </source>
</evidence>
<dbReference type="Gene3D" id="3.40.50.360">
    <property type="match status" value="1"/>
</dbReference>
<dbReference type="PANTHER" id="PTHR10204:SF34">
    <property type="entry name" value="NAD(P)H DEHYDROGENASE [QUINONE] 1 ISOFORM 1"/>
    <property type="match status" value="1"/>
</dbReference>
<proteinExistence type="inferred from homology"/>
<dbReference type="STRING" id="283909.R7V9W4"/>
<evidence type="ECO:0000313" key="5">
    <source>
        <dbReference type="EMBL" id="ELU13126.1"/>
    </source>
</evidence>
<dbReference type="EMBL" id="KB295454">
    <property type="protein sequence ID" value="ELU13126.1"/>
    <property type="molecule type" value="Genomic_DNA"/>
</dbReference>
<dbReference type="OrthoDB" id="26889at2759"/>
<protein>
    <recommendedName>
        <fullName evidence="4">Flavodoxin-like fold domain-containing protein</fullName>
    </recommendedName>
</protein>
<feature type="compositionally biased region" description="Basic and acidic residues" evidence="3">
    <location>
        <begin position="39"/>
        <end position="54"/>
    </location>
</feature>
<dbReference type="PANTHER" id="PTHR10204">
    <property type="entry name" value="NAD P H OXIDOREDUCTASE-RELATED"/>
    <property type="match status" value="1"/>
</dbReference>
<dbReference type="AlphaFoldDB" id="R7V9W4"/>
<dbReference type="Proteomes" id="UP000014760">
    <property type="component" value="Unassembled WGS sequence"/>
</dbReference>
<dbReference type="InterPro" id="IPR003680">
    <property type="entry name" value="Flavodoxin_fold"/>
</dbReference>
<sequence length="342" mass="37477">MSPSSASANTVEANTITKTEVVVTKTEVITTSGVSSTNKVEEKSDTKTVIKTDAGKTSAPAAKPAEAPSASSDKKKHVLIVYVGLPKKTFDAALRDATVASLEKQGCKVTVSDLMAQRFNPVLSINDIGDFDRDEFDYVEDLGAALQKGIIAEDIRKEQEKVKAADLIIFHYQTLLHDIPAILLGWLQRVLMPSFAFDVRDNRIFDDGLLKGKKAMVSISYLGPGSAWTERGILGDINVSLWPVQNGILRFCGFEVLKPQLTYDVRTMKQGDRAATLSAWGSRLDGIWKEDPMQFIKGADFDYKQGWLLKDEAISRLLYSPGAPSTGQHLGRPLPLTSKTKL</sequence>
<dbReference type="InterPro" id="IPR029039">
    <property type="entry name" value="Flavoprotein-like_sf"/>
</dbReference>
<dbReference type="OMA" id="GREHMFG"/>
<evidence type="ECO:0000256" key="3">
    <source>
        <dbReference type="SAM" id="MobiDB-lite"/>
    </source>
</evidence>
<dbReference type="EnsemblMetazoa" id="CapteT175954">
    <property type="protein sequence ID" value="CapteP175954"/>
    <property type="gene ID" value="CapteG175954"/>
</dbReference>
<dbReference type="InterPro" id="IPR051545">
    <property type="entry name" value="NAD(P)H_dehydrogenase_qn"/>
</dbReference>
<name>R7V9W4_CAPTE</name>
<dbReference type="GO" id="GO:0005829">
    <property type="term" value="C:cytosol"/>
    <property type="evidence" value="ECO:0007669"/>
    <property type="project" value="TreeGrafter"/>
</dbReference>
<organism evidence="5">
    <name type="scientific">Capitella teleta</name>
    <name type="common">Polychaete worm</name>
    <dbReference type="NCBI Taxonomy" id="283909"/>
    <lineage>
        <taxon>Eukaryota</taxon>
        <taxon>Metazoa</taxon>
        <taxon>Spiralia</taxon>
        <taxon>Lophotrochozoa</taxon>
        <taxon>Annelida</taxon>
        <taxon>Polychaeta</taxon>
        <taxon>Sedentaria</taxon>
        <taxon>Scolecida</taxon>
        <taxon>Capitellidae</taxon>
        <taxon>Capitella</taxon>
    </lineage>
</organism>
<keyword evidence="7" id="KW-1185">Reference proteome</keyword>
<feature type="region of interest" description="Disordered" evidence="3">
    <location>
        <begin position="32"/>
        <end position="70"/>
    </location>
</feature>